<feature type="compositionally biased region" description="Low complexity" evidence="2">
    <location>
        <begin position="45"/>
        <end position="79"/>
    </location>
</feature>
<organism evidence="3 4">
    <name type="scientific">Ephemerocybe angulata</name>
    <dbReference type="NCBI Taxonomy" id="980116"/>
    <lineage>
        <taxon>Eukaryota</taxon>
        <taxon>Fungi</taxon>
        <taxon>Dikarya</taxon>
        <taxon>Basidiomycota</taxon>
        <taxon>Agaricomycotina</taxon>
        <taxon>Agaricomycetes</taxon>
        <taxon>Agaricomycetidae</taxon>
        <taxon>Agaricales</taxon>
        <taxon>Agaricineae</taxon>
        <taxon>Psathyrellaceae</taxon>
        <taxon>Ephemerocybe</taxon>
    </lineage>
</organism>
<dbReference type="Pfam" id="PF13279">
    <property type="entry name" value="4HBT_2"/>
    <property type="match status" value="1"/>
</dbReference>
<sequence length="639" mass="71766">MDESARSQSRPPSPSPDYESPGSQPQHSEQPQQAAEDAPNRQRSRTQQQSQQQLQQPQPQGIGGPSQPLNTTTTTTTTTAQAGQNTAPLKLRLELNMDDIDIEIRAEVKARIHGEVILSLLNLNAAGFDADLWVTKQDYEEGGAEVVNRSHRMLLDFRSRVINFSLIHTYSPFTLYTKLFHPFCPFPTFPLVNAVGTKVELTVPDPVMSIAGQGYAAPHNSGPCQHPLLLVDHEHRAQKTMADIMRLTQRLRGLDASRLVTLVRTTPTILKYLAALVFLLNIRSWPLGWHFRIFRPAIMRRLQHRILKLRTMFYSQDRQARLEDEWYDSISPIGSNPMDTVILYKAWASLDESDFNGHLSNSSYAKTLDAARFKSAIVMFPNLFREQGWIPLAATHYHFIREIPMLAVYEIRSRIVAWDQKWVRVSSLSLLFSRRAPFYIVHRFVTKPKKGTKHASEKAKRAGTPPATILPSLRTVSGPEESSSTSSPTPADTNADKTKATLKRVSNIISSEEPDGATLHTITVSQLCFKIGRITVPPELIFAINGFTAHSSPSPDTPFSHSNVPPHMEEVRKLNTGRGGRRSMGAFLKGGWRQVPEGERWWEQAFEGLRERNARNLAEVEQLKKGLEGSRGLEVHGSS</sequence>
<dbReference type="InterPro" id="IPR029069">
    <property type="entry name" value="HotDog_dom_sf"/>
</dbReference>
<dbReference type="OrthoDB" id="265761at2759"/>
<dbReference type="EMBL" id="JAACJK010000005">
    <property type="protein sequence ID" value="KAF5340051.1"/>
    <property type="molecule type" value="Genomic_DNA"/>
</dbReference>
<feature type="compositionally biased region" description="Polar residues" evidence="2">
    <location>
        <begin position="21"/>
        <end position="33"/>
    </location>
</feature>
<keyword evidence="4" id="KW-1185">Reference proteome</keyword>
<reference evidence="3 4" key="1">
    <citation type="journal article" date="2020" name="ISME J.">
        <title>Uncovering the hidden diversity of litter-decomposition mechanisms in mushroom-forming fungi.</title>
        <authorList>
            <person name="Floudas D."/>
            <person name="Bentzer J."/>
            <person name="Ahren D."/>
            <person name="Johansson T."/>
            <person name="Persson P."/>
            <person name="Tunlid A."/>
        </authorList>
    </citation>
    <scope>NUCLEOTIDE SEQUENCE [LARGE SCALE GENOMIC DNA]</scope>
    <source>
        <strain evidence="3 4">CBS 175.51</strain>
    </source>
</reference>
<evidence type="ECO:0000256" key="2">
    <source>
        <dbReference type="SAM" id="MobiDB-lite"/>
    </source>
</evidence>
<dbReference type="InterPro" id="IPR004001">
    <property type="entry name" value="Actin_CS"/>
</dbReference>
<dbReference type="InterPro" id="IPR051490">
    <property type="entry name" value="THEM6_lcsJ_thioesterase"/>
</dbReference>
<feature type="compositionally biased region" description="Low complexity" evidence="2">
    <location>
        <begin position="1"/>
        <end position="10"/>
    </location>
</feature>
<dbReference type="PANTHER" id="PTHR12475">
    <property type="match status" value="1"/>
</dbReference>
<comment type="similarity">
    <text evidence="1">Belongs to the lcsJ thioesterase family.</text>
</comment>
<evidence type="ECO:0000256" key="1">
    <source>
        <dbReference type="ARBA" id="ARBA00038476"/>
    </source>
</evidence>
<accession>A0A8H5CFC0</accession>
<proteinExistence type="inferred from homology"/>
<feature type="compositionally biased region" description="Low complexity" evidence="2">
    <location>
        <begin position="479"/>
        <end position="490"/>
    </location>
</feature>
<evidence type="ECO:0000313" key="3">
    <source>
        <dbReference type="EMBL" id="KAF5340051.1"/>
    </source>
</evidence>
<gene>
    <name evidence="3" type="ORF">D9611_012396</name>
</gene>
<evidence type="ECO:0000313" key="4">
    <source>
        <dbReference type="Proteomes" id="UP000541558"/>
    </source>
</evidence>
<dbReference type="Proteomes" id="UP000541558">
    <property type="component" value="Unassembled WGS sequence"/>
</dbReference>
<feature type="region of interest" description="Disordered" evidence="2">
    <location>
        <begin position="451"/>
        <end position="499"/>
    </location>
</feature>
<comment type="caution">
    <text evidence="3">The sequence shown here is derived from an EMBL/GenBank/DDBJ whole genome shotgun (WGS) entry which is preliminary data.</text>
</comment>
<protein>
    <submittedName>
        <fullName evidence="3">Uncharacterized protein</fullName>
    </submittedName>
</protein>
<dbReference type="CDD" id="cd00586">
    <property type="entry name" value="4HBT"/>
    <property type="match status" value="1"/>
</dbReference>
<dbReference type="PANTHER" id="PTHR12475:SF4">
    <property type="entry name" value="PROTEIN THEM6"/>
    <property type="match status" value="1"/>
</dbReference>
<dbReference type="AlphaFoldDB" id="A0A8H5CFC0"/>
<dbReference type="Gene3D" id="3.10.129.10">
    <property type="entry name" value="Hotdog Thioesterase"/>
    <property type="match status" value="1"/>
</dbReference>
<dbReference type="PROSITE" id="PS00432">
    <property type="entry name" value="ACTINS_2"/>
    <property type="match status" value="1"/>
</dbReference>
<feature type="region of interest" description="Disordered" evidence="2">
    <location>
        <begin position="1"/>
        <end position="85"/>
    </location>
</feature>
<dbReference type="SUPFAM" id="SSF54637">
    <property type="entry name" value="Thioesterase/thiol ester dehydrase-isomerase"/>
    <property type="match status" value="1"/>
</dbReference>
<name>A0A8H5CFC0_9AGAR</name>